<keyword evidence="7" id="KW-0378">Hydrolase</keyword>
<dbReference type="InterPro" id="IPR006148">
    <property type="entry name" value="Glc/Gal-6P_isomerase"/>
</dbReference>
<evidence type="ECO:0000256" key="3">
    <source>
        <dbReference type="ARBA" id="ARBA00004961"/>
    </source>
</evidence>
<sequence length="236" mass="25175">MDSRLIVLDDREAASALAAELAALQLSRTIARDGQASFMVSGGSSPGRMFSLLAEEHLEWEKVTVGLVDERWVAADHPESNEKAVREKLLKGHASAAHFLPMKTADAEPASAVASRAAAYAPHLSPLSCILLGMGPDGHTASWFPGSMGLEQAMYPKDGAVIAAIDASNTPVAGEFRHRMTLTADPVCNAEAGILLVFGEDKRAALEHALNGDEQLYPVRRAIEGLGRRLSIIWAP</sequence>
<dbReference type="RefSeq" id="WP_035600033.1">
    <property type="nucleotide sequence ID" value="NZ_ARYM01000016.1"/>
</dbReference>
<comment type="catalytic activity">
    <reaction evidence="1 7">
        <text>6-phospho-D-glucono-1,5-lactone + H2O = 6-phospho-D-gluconate + H(+)</text>
        <dbReference type="Rhea" id="RHEA:12556"/>
        <dbReference type="ChEBI" id="CHEBI:15377"/>
        <dbReference type="ChEBI" id="CHEBI:15378"/>
        <dbReference type="ChEBI" id="CHEBI:57955"/>
        <dbReference type="ChEBI" id="CHEBI:58759"/>
        <dbReference type="EC" id="3.1.1.31"/>
    </reaction>
</comment>
<dbReference type="CDD" id="cd01400">
    <property type="entry name" value="6PGL"/>
    <property type="match status" value="1"/>
</dbReference>
<dbReference type="NCBIfam" id="TIGR01198">
    <property type="entry name" value="pgl"/>
    <property type="match status" value="1"/>
</dbReference>
<dbReference type="Gene3D" id="3.40.50.1360">
    <property type="match status" value="1"/>
</dbReference>
<dbReference type="EC" id="3.1.1.31" evidence="5 7"/>
<evidence type="ECO:0000256" key="5">
    <source>
        <dbReference type="ARBA" id="ARBA00013198"/>
    </source>
</evidence>
<evidence type="ECO:0000313" key="9">
    <source>
        <dbReference type="EMBL" id="KCZ97763.1"/>
    </source>
</evidence>
<keyword evidence="10" id="KW-1185">Reference proteome</keyword>
<dbReference type="eggNOG" id="COG0363">
    <property type="taxonomic scope" value="Bacteria"/>
</dbReference>
<dbReference type="Proteomes" id="UP000027100">
    <property type="component" value="Unassembled WGS sequence"/>
</dbReference>
<evidence type="ECO:0000256" key="1">
    <source>
        <dbReference type="ARBA" id="ARBA00000832"/>
    </source>
</evidence>
<dbReference type="UniPathway" id="UPA00115">
    <property type="reaction ID" value="UER00409"/>
</dbReference>
<evidence type="ECO:0000259" key="8">
    <source>
        <dbReference type="Pfam" id="PF01182"/>
    </source>
</evidence>
<dbReference type="PANTHER" id="PTHR11054:SF0">
    <property type="entry name" value="6-PHOSPHOGLUCONOLACTONASE"/>
    <property type="match status" value="1"/>
</dbReference>
<dbReference type="GO" id="GO:0017057">
    <property type="term" value="F:6-phosphogluconolactonase activity"/>
    <property type="evidence" value="ECO:0007669"/>
    <property type="project" value="UniProtKB-UniRule"/>
</dbReference>
<evidence type="ECO:0000256" key="7">
    <source>
        <dbReference type="RuleBase" id="RU365095"/>
    </source>
</evidence>
<accession>A0A062VGW1</accession>
<protein>
    <recommendedName>
        <fullName evidence="6 7">6-phosphogluconolactonase</fullName>
        <shortName evidence="7">6PGL</shortName>
        <ecNumber evidence="5 7">3.1.1.31</ecNumber>
    </recommendedName>
</protein>
<proteinExistence type="inferred from homology"/>
<dbReference type="PATRIC" id="fig|1280954.3.peg.2814"/>
<dbReference type="GO" id="GO:0005975">
    <property type="term" value="P:carbohydrate metabolic process"/>
    <property type="evidence" value="ECO:0007669"/>
    <property type="project" value="UniProtKB-UniRule"/>
</dbReference>
<evidence type="ECO:0000256" key="6">
    <source>
        <dbReference type="ARBA" id="ARBA00020337"/>
    </source>
</evidence>
<evidence type="ECO:0000313" key="10">
    <source>
        <dbReference type="Proteomes" id="UP000027100"/>
    </source>
</evidence>
<dbReference type="OrthoDB" id="9810967at2"/>
<name>A0A062VGW1_9PROT</name>
<reference evidence="9 10" key="1">
    <citation type="journal article" date="2014" name="Antonie Van Leeuwenhoek">
        <title>Hyphomonas beringensis sp. nov. and Hyphomonas chukchiensis sp. nov., isolated from surface seawater of the Bering Sea and Chukchi Sea.</title>
        <authorList>
            <person name="Li C."/>
            <person name="Lai Q."/>
            <person name="Li G."/>
            <person name="Dong C."/>
            <person name="Wang J."/>
            <person name="Liao Y."/>
            <person name="Shao Z."/>
        </authorList>
    </citation>
    <scope>NUCLEOTIDE SEQUENCE [LARGE SCALE GENOMIC DNA]</scope>
    <source>
        <strain evidence="9 10">PS728</strain>
    </source>
</reference>
<comment type="caution">
    <text evidence="9">The sequence shown here is derived from an EMBL/GenBank/DDBJ whole genome shotgun (WGS) entry which is preliminary data.</text>
</comment>
<dbReference type="EMBL" id="ARYM01000016">
    <property type="protein sequence ID" value="KCZ97763.1"/>
    <property type="molecule type" value="Genomic_DNA"/>
</dbReference>
<gene>
    <name evidence="7" type="primary">pgl</name>
    <name evidence="9" type="ORF">HPO_13897</name>
</gene>
<dbReference type="STRING" id="1280954.HPO_13897"/>
<feature type="domain" description="Glucosamine/galactosamine-6-phosphate isomerase" evidence="8">
    <location>
        <begin position="10"/>
        <end position="222"/>
    </location>
</feature>
<organism evidence="9 10">
    <name type="scientific">Hyphomonas polymorpha PS728</name>
    <dbReference type="NCBI Taxonomy" id="1280954"/>
    <lineage>
        <taxon>Bacteria</taxon>
        <taxon>Pseudomonadati</taxon>
        <taxon>Pseudomonadota</taxon>
        <taxon>Alphaproteobacteria</taxon>
        <taxon>Hyphomonadales</taxon>
        <taxon>Hyphomonadaceae</taxon>
        <taxon>Hyphomonas</taxon>
    </lineage>
</organism>
<dbReference type="AlphaFoldDB" id="A0A062VGW1"/>
<comment type="function">
    <text evidence="2 7">Hydrolysis of 6-phosphogluconolactone to 6-phosphogluconate.</text>
</comment>
<comment type="pathway">
    <text evidence="3 7">Carbohydrate degradation; pentose phosphate pathway; D-ribulose 5-phosphate from D-glucose 6-phosphate (oxidative stage): step 2/3.</text>
</comment>
<comment type="similarity">
    <text evidence="4 7">Belongs to the glucosamine/galactosamine-6-phosphate isomerase family. 6-phosphogluconolactonase subfamily.</text>
</comment>
<dbReference type="InterPro" id="IPR037171">
    <property type="entry name" value="NagB/RpiA_transferase-like"/>
</dbReference>
<dbReference type="InterPro" id="IPR005900">
    <property type="entry name" value="6-phosphogluconolactonase_DevB"/>
</dbReference>
<dbReference type="InterPro" id="IPR039104">
    <property type="entry name" value="6PGL"/>
</dbReference>
<dbReference type="PANTHER" id="PTHR11054">
    <property type="entry name" value="6-PHOSPHOGLUCONOLACTONASE"/>
    <property type="match status" value="1"/>
</dbReference>
<dbReference type="SUPFAM" id="SSF100950">
    <property type="entry name" value="NagB/RpiA/CoA transferase-like"/>
    <property type="match status" value="1"/>
</dbReference>
<dbReference type="GO" id="GO:0006098">
    <property type="term" value="P:pentose-phosphate shunt"/>
    <property type="evidence" value="ECO:0007669"/>
    <property type="project" value="UniProtKB-UniPathway"/>
</dbReference>
<dbReference type="Pfam" id="PF01182">
    <property type="entry name" value="Glucosamine_iso"/>
    <property type="match status" value="1"/>
</dbReference>
<evidence type="ECO:0000256" key="4">
    <source>
        <dbReference type="ARBA" id="ARBA00010662"/>
    </source>
</evidence>
<evidence type="ECO:0000256" key="2">
    <source>
        <dbReference type="ARBA" id="ARBA00002681"/>
    </source>
</evidence>